<dbReference type="EnsemblPlants" id="PGSC0003DMT400084892">
    <property type="protein sequence ID" value="PGSC0003DMT400084892"/>
    <property type="gene ID" value="PGSC0003DMG400034463"/>
</dbReference>
<dbReference type="InParanoid" id="M1D8A6"/>
<accession>M1D8A6</accession>
<organism evidence="1 2">
    <name type="scientific">Solanum tuberosum</name>
    <name type="common">Potato</name>
    <dbReference type="NCBI Taxonomy" id="4113"/>
    <lineage>
        <taxon>Eukaryota</taxon>
        <taxon>Viridiplantae</taxon>
        <taxon>Streptophyta</taxon>
        <taxon>Embryophyta</taxon>
        <taxon>Tracheophyta</taxon>
        <taxon>Spermatophyta</taxon>
        <taxon>Magnoliopsida</taxon>
        <taxon>eudicotyledons</taxon>
        <taxon>Gunneridae</taxon>
        <taxon>Pentapetalae</taxon>
        <taxon>asterids</taxon>
        <taxon>lamiids</taxon>
        <taxon>Solanales</taxon>
        <taxon>Solanaceae</taxon>
        <taxon>Solanoideae</taxon>
        <taxon>Solaneae</taxon>
        <taxon>Solanum</taxon>
    </lineage>
</organism>
<keyword evidence="2" id="KW-1185">Reference proteome</keyword>
<reference evidence="2" key="1">
    <citation type="journal article" date="2011" name="Nature">
        <title>Genome sequence and analysis of the tuber crop potato.</title>
        <authorList>
            <consortium name="The Potato Genome Sequencing Consortium"/>
        </authorList>
    </citation>
    <scope>NUCLEOTIDE SEQUENCE [LARGE SCALE GENOMIC DNA]</scope>
    <source>
        <strain evidence="2">cv. DM1-3 516 R44</strain>
    </source>
</reference>
<sequence>MLHGPKCTTLASVGLFEGRHHAVTNETEMNDPNLKERVMRWISGQIAIKRESATWANIPPNKLVDKWVETPKVIETSKIKNASNHLYGSEAASVGPLKVVRHMPIEILRAERGLEQGESS</sequence>
<dbReference type="PaxDb" id="4113-PGSC0003DMT400084892"/>
<proteinExistence type="predicted"/>
<dbReference type="HOGENOM" id="CLU_2053844_0_0_1"/>
<evidence type="ECO:0000313" key="1">
    <source>
        <dbReference type="EnsemblPlants" id="PGSC0003DMT400084892"/>
    </source>
</evidence>
<protein>
    <submittedName>
        <fullName evidence="1">Uncharacterized protein</fullName>
    </submittedName>
</protein>
<dbReference type="AlphaFoldDB" id="M1D8A6"/>
<name>M1D8A6_SOLTU</name>
<dbReference type="Gramene" id="PGSC0003DMT400084892">
    <property type="protein sequence ID" value="PGSC0003DMT400084892"/>
    <property type="gene ID" value="PGSC0003DMG400034463"/>
</dbReference>
<reference evidence="1" key="2">
    <citation type="submission" date="2015-06" db="UniProtKB">
        <authorList>
            <consortium name="EnsemblPlants"/>
        </authorList>
    </citation>
    <scope>IDENTIFICATION</scope>
    <source>
        <strain evidence="1">DM1-3 516 R44</strain>
    </source>
</reference>
<dbReference type="Proteomes" id="UP000011115">
    <property type="component" value="Unassembled WGS sequence"/>
</dbReference>
<evidence type="ECO:0000313" key="2">
    <source>
        <dbReference type="Proteomes" id="UP000011115"/>
    </source>
</evidence>